<protein>
    <submittedName>
        <fullName evidence="1">Uncharacterized protein</fullName>
    </submittedName>
</protein>
<dbReference type="STRING" id="33990.A3306_01785"/>
<evidence type="ECO:0000313" key="1">
    <source>
        <dbReference type="EMBL" id="KJV92567.1"/>
    </source>
</evidence>
<dbReference type="PATRIC" id="fig|1359194.3.peg.1222"/>
<dbReference type="RefSeq" id="WP_012152294.1">
    <property type="nucleotide sequence ID" value="NZ_LAOJ01000001.1"/>
</dbReference>
<gene>
    <name evidence="1" type="ORF">RBEMOGI_1201</name>
</gene>
<reference evidence="1 2" key="1">
    <citation type="submission" date="2015-02" db="EMBL/GenBank/DDBJ databases">
        <title>Genome Sequencing of Rickettsiales.</title>
        <authorList>
            <person name="Daugherty S.C."/>
            <person name="Su Q."/>
            <person name="Abolude K."/>
            <person name="Beier-Sexton M."/>
            <person name="Carlyon J.A."/>
            <person name="Carter R."/>
            <person name="Day N.P."/>
            <person name="Dumler S.J."/>
            <person name="Dyachenko V."/>
            <person name="Godinez A."/>
            <person name="Kurtti T.J."/>
            <person name="Lichay M."/>
            <person name="Mullins K.E."/>
            <person name="Ott S."/>
            <person name="Pappas-Brown V."/>
            <person name="Paris D.H."/>
            <person name="Patel P."/>
            <person name="Richards A.L."/>
            <person name="Sadzewicz L."/>
            <person name="Sears K."/>
            <person name="Seidman D."/>
            <person name="Sengamalay N."/>
            <person name="Stenos J."/>
            <person name="Tallon L.J."/>
            <person name="Vincent G."/>
            <person name="Fraser C.M."/>
            <person name="Munderloh U."/>
            <person name="Dunning-Hotopp J.C."/>
        </authorList>
    </citation>
    <scope>NUCLEOTIDE SEQUENCE [LARGE SCALE GENOMIC DNA]</scope>
    <source>
        <strain evidence="1 2">RML Mogi</strain>
    </source>
</reference>
<name>A0A0F3QK26_RICBE</name>
<proteinExistence type="predicted"/>
<dbReference type="EMBL" id="LAOJ01000001">
    <property type="protein sequence ID" value="KJV92567.1"/>
    <property type="molecule type" value="Genomic_DNA"/>
</dbReference>
<dbReference type="Proteomes" id="UP000033689">
    <property type="component" value="Unassembled WGS sequence"/>
</dbReference>
<accession>A0A0F3QK26</accession>
<evidence type="ECO:0000313" key="2">
    <source>
        <dbReference type="Proteomes" id="UP000033689"/>
    </source>
</evidence>
<sequence length="63" mass="7050">MKDILKSLNYDIIFTNKGNIIIGNYIIIQRKGGNGSLSKTIPKDSIKHPGNNIQLKLKILLMV</sequence>
<comment type="caution">
    <text evidence="1">The sequence shown here is derived from an EMBL/GenBank/DDBJ whole genome shotgun (WGS) entry which is preliminary data.</text>
</comment>
<organism evidence="1 2">
    <name type="scientific">Rickettsia bellii str. RML Mogi</name>
    <dbReference type="NCBI Taxonomy" id="1359194"/>
    <lineage>
        <taxon>Bacteria</taxon>
        <taxon>Pseudomonadati</taxon>
        <taxon>Pseudomonadota</taxon>
        <taxon>Alphaproteobacteria</taxon>
        <taxon>Rickettsiales</taxon>
        <taxon>Rickettsiaceae</taxon>
        <taxon>Rickettsieae</taxon>
        <taxon>Rickettsia</taxon>
        <taxon>belli group</taxon>
    </lineage>
</organism>
<dbReference type="AlphaFoldDB" id="A0A0F3QK26"/>